<keyword evidence="3" id="KW-1185">Reference proteome</keyword>
<dbReference type="PANTHER" id="PTHR11002:SF79">
    <property type="entry name" value="CARBONIC ANHYDRASE 2"/>
    <property type="match status" value="1"/>
</dbReference>
<dbReference type="CDD" id="cd03378">
    <property type="entry name" value="beta_CA_cladeC"/>
    <property type="match status" value="1"/>
</dbReference>
<sequence>MCTELNCLHEGRLGSVSRRDWLRRTLALGASAAAVGLLGAGRSAGAVSFSREQRDAMTPDDVITMLREGNQRFRSGAIRTQDFLEQKRASASGQYPAAMVLSCIDSRAPAEIIMDTGIGDIFNARIAGNVATPGLLGSMEFGCAVAGAKLLMVMGHTACGAIAGSIQGVELGNLTGVLERIRPAVEATPFQGERISTDRAFVNAVAHTNVLNTIEVIRQQSPILAGLADQGKIKIVGAMYNLEDGQVNFLT</sequence>
<dbReference type="SMART" id="SM00947">
    <property type="entry name" value="Pro_CA"/>
    <property type="match status" value="1"/>
</dbReference>
<comment type="caution">
    <text evidence="2">The sequence shown here is derived from an EMBL/GenBank/DDBJ whole genome shotgun (WGS) entry which is preliminary data.</text>
</comment>
<dbReference type="Pfam" id="PF00484">
    <property type="entry name" value="Pro_CA"/>
    <property type="match status" value="1"/>
</dbReference>
<proteinExistence type="inferred from homology"/>
<dbReference type="Gene3D" id="3.40.1050.10">
    <property type="entry name" value="Carbonic anhydrase"/>
    <property type="match status" value="1"/>
</dbReference>
<dbReference type="NCBIfam" id="NF011765">
    <property type="entry name" value="PRK15219.1"/>
    <property type="match status" value="1"/>
</dbReference>
<dbReference type="SUPFAM" id="SSF53056">
    <property type="entry name" value="beta-carbonic anhydrase, cab"/>
    <property type="match status" value="1"/>
</dbReference>
<dbReference type="PROSITE" id="PS51318">
    <property type="entry name" value="TAT"/>
    <property type="match status" value="1"/>
</dbReference>
<organism evidence="2 3">
    <name type="scientific">Mesopusillimonas faecipullorum</name>
    <dbReference type="NCBI Taxonomy" id="2755040"/>
    <lineage>
        <taxon>Bacteria</taxon>
        <taxon>Pseudomonadati</taxon>
        <taxon>Pseudomonadota</taxon>
        <taxon>Betaproteobacteria</taxon>
        <taxon>Burkholderiales</taxon>
        <taxon>Alcaligenaceae</taxon>
        <taxon>Mesopusillimonas</taxon>
    </lineage>
</organism>
<dbReference type="Proteomes" id="UP000776983">
    <property type="component" value="Unassembled WGS sequence"/>
</dbReference>
<dbReference type="InterPro" id="IPR006311">
    <property type="entry name" value="TAT_signal"/>
</dbReference>
<name>A0ABS8CF93_9BURK</name>
<dbReference type="EMBL" id="JACDXW010000007">
    <property type="protein sequence ID" value="MCB5364673.1"/>
    <property type="molecule type" value="Genomic_DNA"/>
</dbReference>
<dbReference type="PANTHER" id="PTHR11002">
    <property type="entry name" value="CARBONIC ANHYDRASE"/>
    <property type="match status" value="1"/>
</dbReference>
<gene>
    <name evidence="2" type="ORF">H0484_13030</name>
</gene>
<dbReference type="InterPro" id="IPR036874">
    <property type="entry name" value="Carbonic_anhydrase_sf"/>
</dbReference>
<protein>
    <submittedName>
        <fullName evidence="2">Carbonic anhydrase</fullName>
    </submittedName>
</protein>
<evidence type="ECO:0000313" key="2">
    <source>
        <dbReference type="EMBL" id="MCB5364673.1"/>
    </source>
</evidence>
<dbReference type="InterPro" id="IPR001765">
    <property type="entry name" value="Carbonic_anhydrase"/>
</dbReference>
<accession>A0ABS8CF93</accession>
<reference evidence="2 3" key="1">
    <citation type="submission" date="2020-07" db="EMBL/GenBank/DDBJ databases">
        <title>Pusillimonas sp. nov., isolated from poultry manure in Taiwan.</title>
        <authorList>
            <person name="Lin S.-Y."/>
            <person name="Tang Y.-S."/>
            <person name="Young C.-C."/>
        </authorList>
    </citation>
    <scope>NUCLEOTIDE SEQUENCE [LARGE SCALE GENOMIC DNA]</scope>
    <source>
        <strain evidence="2 3">CC-YST705</strain>
    </source>
</reference>
<evidence type="ECO:0000256" key="1">
    <source>
        <dbReference type="ARBA" id="ARBA00006217"/>
    </source>
</evidence>
<evidence type="ECO:0000313" key="3">
    <source>
        <dbReference type="Proteomes" id="UP000776983"/>
    </source>
</evidence>
<comment type="similarity">
    <text evidence="1">Belongs to the beta-class carbonic anhydrase family.</text>
</comment>